<dbReference type="SUPFAM" id="SSF46557">
    <property type="entry name" value="GreA transcript cleavage protein, N-terminal domain"/>
    <property type="match status" value="1"/>
</dbReference>
<keyword evidence="12" id="KW-0251">Elongation factor</keyword>
<protein>
    <recommendedName>
        <fullName evidence="2 9">Transcription elongation factor GreA</fullName>
    </recommendedName>
    <alternativeName>
        <fullName evidence="8 9">Transcript cleavage factor GreA</fullName>
    </alternativeName>
</protein>
<dbReference type="Pfam" id="PF03449">
    <property type="entry name" value="GreA_GreB_N"/>
    <property type="match status" value="1"/>
</dbReference>
<evidence type="ECO:0000256" key="3">
    <source>
        <dbReference type="ARBA" id="ARBA00023015"/>
    </source>
</evidence>
<gene>
    <name evidence="9" type="primary">greA</name>
    <name evidence="12" type="ORF">H9865_10605</name>
</gene>
<dbReference type="InterPro" id="IPR036953">
    <property type="entry name" value="GreA/GreB_C_sf"/>
</dbReference>
<evidence type="ECO:0000259" key="10">
    <source>
        <dbReference type="Pfam" id="PF01272"/>
    </source>
</evidence>
<dbReference type="InterPro" id="IPR028624">
    <property type="entry name" value="Tscrpt_elong_fac_GreA/B"/>
</dbReference>
<reference evidence="12" key="2">
    <citation type="submission" date="2021-04" db="EMBL/GenBank/DDBJ databases">
        <authorList>
            <person name="Gilroy R."/>
        </authorList>
    </citation>
    <scope>NUCLEOTIDE SEQUENCE</scope>
    <source>
        <strain evidence="12">2239</strain>
    </source>
</reference>
<dbReference type="FunFam" id="1.10.287.180:FF:000001">
    <property type="entry name" value="Transcription elongation factor GreA"/>
    <property type="match status" value="1"/>
</dbReference>
<evidence type="ECO:0000256" key="2">
    <source>
        <dbReference type="ARBA" id="ARBA00013729"/>
    </source>
</evidence>
<dbReference type="SUPFAM" id="SSF54534">
    <property type="entry name" value="FKBP-like"/>
    <property type="match status" value="1"/>
</dbReference>
<dbReference type="GO" id="GO:0003677">
    <property type="term" value="F:DNA binding"/>
    <property type="evidence" value="ECO:0007669"/>
    <property type="project" value="UniProtKB-UniRule"/>
</dbReference>
<dbReference type="InterPro" id="IPR001437">
    <property type="entry name" value="Tscrpt_elong_fac_GreA/B_C"/>
</dbReference>
<evidence type="ECO:0000313" key="13">
    <source>
        <dbReference type="Proteomes" id="UP000824193"/>
    </source>
</evidence>
<dbReference type="GO" id="GO:0003746">
    <property type="term" value="F:translation elongation factor activity"/>
    <property type="evidence" value="ECO:0007669"/>
    <property type="project" value="UniProtKB-KW"/>
</dbReference>
<dbReference type="Gene3D" id="1.10.287.180">
    <property type="entry name" value="Transcription elongation factor, GreA/GreB, N-terminal domain"/>
    <property type="match status" value="1"/>
</dbReference>
<dbReference type="Pfam" id="PF01272">
    <property type="entry name" value="GreA_GreB"/>
    <property type="match status" value="1"/>
</dbReference>
<dbReference type="GO" id="GO:0032784">
    <property type="term" value="P:regulation of DNA-templated transcription elongation"/>
    <property type="evidence" value="ECO:0007669"/>
    <property type="project" value="UniProtKB-UniRule"/>
</dbReference>
<organism evidence="12 13">
    <name type="scientific">Candidatus Allofournierella pullicola</name>
    <dbReference type="NCBI Taxonomy" id="2838596"/>
    <lineage>
        <taxon>Bacteria</taxon>
        <taxon>Bacillati</taxon>
        <taxon>Bacillota</taxon>
        <taxon>Clostridia</taxon>
        <taxon>Eubacteriales</taxon>
        <taxon>Oscillospiraceae</taxon>
        <taxon>Allofournierella</taxon>
    </lineage>
</organism>
<dbReference type="AlphaFoldDB" id="A0A9D1V5I5"/>
<sequence>MYDELTEVDIKKMQEEIDHRILVLRPQYIKDVQEARAFGDLSENFEYKEAKRQKNRNESRIRYLQRMIRTARVVKTDHAEGKVGLFDYVTLYLPEDEEEMEVHLVTTLRVDAGGGHISRESPLGRAIFGRRVGETVTVQVNADVSYPVTIRAIRPGADDDSLPISQY</sequence>
<evidence type="ECO:0000313" key="12">
    <source>
        <dbReference type="EMBL" id="HIX06525.1"/>
    </source>
</evidence>
<accession>A0A9D1V5I5</accession>
<dbReference type="HAMAP" id="MF_00105">
    <property type="entry name" value="GreA_GreB"/>
    <property type="match status" value="1"/>
</dbReference>
<reference evidence="12" key="1">
    <citation type="journal article" date="2021" name="PeerJ">
        <title>Extensive microbial diversity within the chicken gut microbiome revealed by metagenomics and culture.</title>
        <authorList>
            <person name="Gilroy R."/>
            <person name="Ravi A."/>
            <person name="Getino M."/>
            <person name="Pursley I."/>
            <person name="Horton D.L."/>
            <person name="Alikhan N.F."/>
            <person name="Baker D."/>
            <person name="Gharbi K."/>
            <person name="Hall N."/>
            <person name="Watson M."/>
            <person name="Adriaenssens E.M."/>
            <person name="Foster-Nyarko E."/>
            <person name="Jarju S."/>
            <person name="Secka A."/>
            <person name="Antonio M."/>
            <person name="Oren A."/>
            <person name="Chaudhuri R.R."/>
            <person name="La Ragione R."/>
            <person name="Hildebrand F."/>
            <person name="Pallen M.J."/>
        </authorList>
    </citation>
    <scope>NUCLEOTIDE SEQUENCE</scope>
    <source>
        <strain evidence="12">2239</strain>
    </source>
</reference>
<evidence type="ECO:0000256" key="4">
    <source>
        <dbReference type="ARBA" id="ARBA00023054"/>
    </source>
</evidence>
<dbReference type="GO" id="GO:0070063">
    <property type="term" value="F:RNA polymerase binding"/>
    <property type="evidence" value="ECO:0007669"/>
    <property type="project" value="InterPro"/>
</dbReference>
<proteinExistence type="inferred from homology"/>
<dbReference type="PANTHER" id="PTHR30437:SF4">
    <property type="entry name" value="TRANSCRIPTION ELONGATION FACTOR GREA"/>
    <property type="match status" value="1"/>
</dbReference>
<evidence type="ECO:0000256" key="5">
    <source>
        <dbReference type="ARBA" id="ARBA00023125"/>
    </source>
</evidence>
<keyword evidence="3 9" id="KW-0805">Transcription regulation</keyword>
<dbReference type="PANTHER" id="PTHR30437">
    <property type="entry name" value="TRANSCRIPTION ELONGATION FACTOR GREA"/>
    <property type="match status" value="1"/>
</dbReference>
<feature type="domain" description="Transcription elongation factor GreA/GreB C-terminal" evidence="10">
    <location>
        <begin position="80"/>
        <end position="154"/>
    </location>
</feature>
<comment type="similarity">
    <text evidence="1 9">Belongs to the GreA/GreB family.</text>
</comment>
<keyword evidence="12" id="KW-0648">Protein biosynthesis</keyword>
<dbReference type="EMBL" id="DXFW01000037">
    <property type="protein sequence ID" value="HIX06525.1"/>
    <property type="molecule type" value="Genomic_DNA"/>
</dbReference>
<evidence type="ECO:0000256" key="9">
    <source>
        <dbReference type="HAMAP-Rule" id="MF_00105"/>
    </source>
</evidence>
<feature type="domain" description="Transcription elongation factor GreA/GreB N-terminal" evidence="11">
    <location>
        <begin position="5"/>
        <end position="73"/>
    </location>
</feature>
<evidence type="ECO:0000256" key="6">
    <source>
        <dbReference type="ARBA" id="ARBA00023163"/>
    </source>
</evidence>
<keyword evidence="6 9" id="KW-0804">Transcription</keyword>
<dbReference type="Gene3D" id="3.10.50.30">
    <property type="entry name" value="Transcription elongation factor, GreA/GreB, C-terminal domain"/>
    <property type="match status" value="1"/>
</dbReference>
<dbReference type="Proteomes" id="UP000824193">
    <property type="component" value="Unassembled WGS sequence"/>
</dbReference>
<keyword evidence="5 9" id="KW-0238">DNA-binding</keyword>
<evidence type="ECO:0000256" key="1">
    <source>
        <dbReference type="ARBA" id="ARBA00008213"/>
    </source>
</evidence>
<comment type="caution">
    <text evidence="12">The sequence shown here is derived from an EMBL/GenBank/DDBJ whole genome shotgun (WGS) entry which is preliminary data.</text>
</comment>
<dbReference type="InterPro" id="IPR022691">
    <property type="entry name" value="Tscrpt_elong_fac_GreA/B_N"/>
</dbReference>
<keyword evidence="4" id="KW-0175">Coiled coil</keyword>
<dbReference type="InterPro" id="IPR036805">
    <property type="entry name" value="Tscrpt_elong_fac_GreA/B_N_sf"/>
</dbReference>
<evidence type="ECO:0000256" key="7">
    <source>
        <dbReference type="ARBA" id="ARBA00024916"/>
    </source>
</evidence>
<evidence type="ECO:0000259" key="11">
    <source>
        <dbReference type="Pfam" id="PF03449"/>
    </source>
</evidence>
<dbReference type="GO" id="GO:0006354">
    <property type="term" value="P:DNA-templated transcription elongation"/>
    <property type="evidence" value="ECO:0007669"/>
    <property type="project" value="TreeGrafter"/>
</dbReference>
<dbReference type="InterPro" id="IPR023459">
    <property type="entry name" value="Tscrpt_elong_fac_GreA/B_fam"/>
</dbReference>
<dbReference type="PIRSF" id="PIRSF006092">
    <property type="entry name" value="GreA_GreB"/>
    <property type="match status" value="1"/>
</dbReference>
<comment type="function">
    <text evidence="7 9">Necessary for efficient RNA polymerase transcription elongation past template-encoded arresting sites. The arresting sites in DNA have the property of trapping a certain fraction of elongating RNA polymerases that pass through, resulting in locked ternary complexes. Cleavage of the nascent transcript by cleavage factors such as GreA or GreB allows the resumption of elongation from the new 3'terminus. GreA releases sequences of 2 to 3 nucleotides.</text>
</comment>
<name>A0A9D1V5I5_9FIRM</name>
<evidence type="ECO:0000256" key="8">
    <source>
        <dbReference type="ARBA" id="ARBA00030776"/>
    </source>
</evidence>